<dbReference type="InterPro" id="IPR000524">
    <property type="entry name" value="Tscrpt_reg_HTH_GntR"/>
</dbReference>
<dbReference type="OrthoDB" id="3517754at2"/>
<evidence type="ECO:0000313" key="5">
    <source>
        <dbReference type="EMBL" id="TDD64777.1"/>
    </source>
</evidence>
<dbReference type="GO" id="GO:0003677">
    <property type="term" value="F:DNA binding"/>
    <property type="evidence" value="ECO:0007669"/>
    <property type="project" value="UniProtKB-KW"/>
</dbReference>
<evidence type="ECO:0000313" key="6">
    <source>
        <dbReference type="Proteomes" id="UP000295217"/>
    </source>
</evidence>
<keyword evidence="1" id="KW-0805">Transcription regulation</keyword>
<dbReference type="CDD" id="cd07377">
    <property type="entry name" value="WHTH_GntR"/>
    <property type="match status" value="1"/>
</dbReference>
<evidence type="ECO:0000256" key="3">
    <source>
        <dbReference type="ARBA" id="ARBA00023163"/>
    </source>
</evidence>
<dbReference type="InterPro" id="IPR036390">
    <property type="entry name" value="WH_DNA-bd_sf"/>
</dbReference>
<sequence length="164" mass="18102">MAKYREIADALRKRILAGEFAIGDQFPTIAALQAAYGVRSMNTIRTAQHVLITEGLLATYPGRGTFVISTTPLETARALEALTRIRNELTTVITTLGARPHWLAVTPDEFWVLITALENFMTTARTTAFSSQRIGDVNGAEINRQRADMAAGLITRAERIRDLL</sequence>
<dbReference type="InterPro" id="IPR050679">
    <property type="entry name" value="Bact_HTH_transcr_reg"/>
</dbReference>
<dbReference type="PROSITE" id="PS50949">
    <property type="entry name" value="HTH_GNTR"/>
    <property type="match status" value="1"/>
</dbReference>
<dbReference type="Pfam" id="PF00392">
    <property type="entry name" value="GntR"/>
    <property type="match status" value="1"/>
</dbReference>
<dbReference type="PANTHER" id="PTHR44846:SF17">
    <property type="entry name" value="GNTR-FAMILY TRANSCRIPTIONAL REGULATOR"/>
    <property type="match status" value="1"/>
</dbReference>
<dbReference type="AlphaFoldDB" id="A0A4V2YR65"/>
<keyword evidence="3" id="KW-0804">Transcription</keyword>
<evidence type="ECO:0000259" key="4">
    <source>
        <dbReference type="PROSITE" id="PS50949"/>
    </source>
</evidence>
<dbReference type="GO" id="GO:0045892">
    <property type="term" value="P:negative regulation of DNA-templated transcription"/>
    <property type="evidence" value="ECO:0007669"/>
    <property type="project" value="TreeGrafter"/>
</dbReference>
<organism evidence="5 6">
    <name type="scientific">Jiangella aurantiaca</name>
    <dbReference type="NCBI Taxonomy" id="2530373"/>
    <lineage>
        <taxon>Bacteria</taxon>
        <taxon>Bacillati</taxon>
        <taxon>Actinomycetota</taxon>
        <taxon>Actinomycetes</taxon>
        <taxon>Jiangellales</taxon>
        <taxon>Jiangellaceae</taxon>
        <taxon>Jiangella</taxon>
    </lineage>
</organism>
<evidence type="ECO:0000256" key="2">
    <source>
        <dbReference type="ARBA" id="ARBA00023125"/>
    </source>
</evidence>
<reference evidence="5 6" key="1">
    <citation type="submission" date="2019-02" db="EMBL/GenBank/DDBJ databases">
        <title>Draft genome sequences of novel Actinobacteria.</title>
        <authorList>
            <person name="Sahin N."/>
            <person name="Ay H."/>
            <person name="Saygin H."/>
        </authorList>
    </citation>
    <scope>NUCLEOTIDE SEQUENCE [LARGE SCALE GENOMIC DNA]</scope>
    <source>
        <strain evidence="5 6">8K307</strain>
    </source>
</reference>
<protein>
    <submittedName>
        <fullName evidence="5">GntR family transcriptional regulator</fullName>
    </submittedName>
</protein>
<dbReference type="EMBL" id="SMLB01000062">
    <property type="protein sequence ID" value="TDD64777.1"/>
    <property type="molecule type" value="Genomic_DNA"/>
</dbReference>
<dbReference type="PANTHER" id="PTHR44846">
    <property type="entry name" value="MANNOSYL-D-GLYCERATE TRANSPORT/METABOLISM SYSTEM REPRESSOR MNGR-RELATED"/>
    <property type="match status" value="1"/>
</dbReference>
<name>A0A4V2YR65_9ACTN</name>
<dbReference type="SMART" id="SM00345">
    <property type="entry name" value="HTH_GNTR"/>
    <property type="match status" value="1"/>
</dbReference>
<keyword evidence="6" id="KW-1185">Reference proteome</keyword>
<feature type="domain" description="HTH gntR-type" evidence="4">
    <location>
        <begin position="1"/>
        <end position="70"/>
    </location>
</feature>
<dbReference type="InterPro" id="IPR036388">
    <property type="entry name" value="WH-like_DNA-bd_sf"/>
</dbReference>
<dbReference type="SUPFAM" id="SSF46785">
    <property type="entry name" value="Winged helix' DNA-binding domain"/>
    <property type="match status" value="1"/>
</dbReference>
<accession>A0A4V2YR65</accession>
<dbReference type="RefSeq" id="WP_132107489.1">
    <property type="nucleotide sequence ID" value="NZ_SMLB01000062.1"/>
</dbReference>
<keyword evidence="2" id="KW-0238">DNA-binding</keyword>
<evidence type="ECO:0000256" key="1">
    <source>
        <dbReference type="ARBA" id="ARBA00023015"/>
    </source>
</evidence>
<proteinExistence type="predicted"/>
<gene>
    <name evidence="5" type="ORF">E1262_27190</name>
</gene>
<dbReference type="GO" id="GO:0003700">
    <property type="term" value="F:DNA-binding transcription factor activity"/>
    <property type="evidence" value="ECO:0007669"/>
    <property type="project" value="InterPro"/>
</dbReference>
<comment type="caution">
    <text evidence="5">The sequence shown here is derived from an EMBL/GenBank/DDBJ whole genome shotgun (WGS) entry which is preliminary data.</text>
</comment>
<dbReference type="Proteomes" id="UP000295217">
    <property type="component" value="Unassembled WGS sequence"/>
</dbReference>
<dbReference type="Gene3D" id="1.10.10.10">
    <property type="entry name" value="Winged helix-like DNA-binding domain superfamily/Winged helix DNA-binding domain"/>
    <property type="match status" value="1"/>
</dbReference>